<comment type="subcellular location">
    <subcellularLocation>
        <location evidence="1">Membrane</location>
        <topology evidence="1">Multi-pass membrane protein</topology>
    </subcellularLocation>
</comment>
<keyword evidence="4 6" id="KW-0472">Membrane</keyword>
<dbReference type="Gene3D" id="1.20.1280.290">
    <property type="match status" value="1"/>
</dbReference>
<accession>A0AAF0ISE1</accession>
<gene>
    <name evidence="7" type="ORF">MOBT1_002158</name>
</gene>
<evidence type="ECO:0000256" key="4">
    <source>
        <dbReference type="ARBA" id="ARBA00023136"/>
    </source>
</evidence>
<feature type="transmembrane region" description="Helical" evidence="6">
    <location>
        <begin position="222"/>
        <end position="245"/>
    </location>
</feature>
<feature type="transmembrane region" description="Helical" evidence="6">
    <location>
        <begin position="90"/>
        <end position="114"/>
    </location>
</feature>
<dbReference type="Pfam" id="PF04193">
    <property type="entry name" value="PQ-loop"/>
    <property type="match status" value="1"/>
</dbReference>
<feature type="transmembrane region" description="Helical" evidence="6">
    <location>
        <begin position="15"/>
        <end position="37"/>
    </location>
</feature>
<evidence type="ECO:0000256" key="1">
    <source>
        <dbReference type="ARBA" id="ARBA00004141"/>
    </source>
</evidence>
<proteinExistence type="predicted"/>
<feature type="compositionally biased region" description="Basic and acidic residues" evidence="5">
    <location>
        <begin position="130"/>
        <end position="139"/>
    </location>
</feature>
<name>A0AAF0ISE1_9BASI</name>
<sequence>MWSGDECAVPRNGTAFAVAAVVCVGVVLSYVPQVVRICWTRSSVGLSPWFLFLGATSSASAMFNVLVLQWPVVRCCPRLGALGCVEQLMGILQVTLQWFMFTLIFALFVVYYVVDDSPLRRRKRRARRAHATERDRLQPPDDEAHESSGSESDLDEIHSHFSQSYGAVSHDVDIRPHETHADRDHSTYFNIPRAMRRILEDYHLPGEEEIHGKTGSTHEWHLGVSLAWITVAHWLFCAAVTAVLIATGARHRVVKHWARFLGITGTLLAVFQYLPQIVHTAP</sequence>
<feature type="transmembrane region" description="Helical" evidence="6">
    <location>
        <begin position="257"/>
        <end position="274"/>
    </location>
</feature>
<protein>
    <submittedName>
        <fullName evidence="7">Uncharacterized protein</fullName>
    </submittedName>
</protein>
<dbReference type="EMBL" id="CP119937">
    <property type="protein sequence ID" value="WFD03467.1"/>
    <property type="molecule type" value="Genomic_DNA"/>
</dbReference>
<dbReference type="PANTHER" id="PTHR16201">
    <property type="entry name" value="SEVEN TRANSMEMBRANE PROTEIN 1-RELATED"/>
    <property type="match status" value="1"/>
</dbReference>
<keyword evidence="8" id="KW-1185">Reference proteome</keyword>
<evidence type="ECO:0000256" key="5">
    <source>
        <dbReference type="SAM" id="MobiDB-lite"/>
    </source>
</evidence>
<organism evidence="7 8">
    <name type="scientific">Malassezia obtusa</name>
    <dbReference type="NCBI Taxonomy" id="76774"/>
    <lineage>
        <taxon>Eukaryota</taxon>
        <taxon>Fungi</taxon>
        <taxon>Dikarya</taxon>
        <taxon>Basidiomycota</taxon>
        <taxon>Ustilaginomycotina</taxon>
        <taxon>Malasseziomycetes</taxon>
        <taxon>Malasseziales</taxon>
        <taxon>Malasseziaceae</taxon>
        <taxon>Malassezia</taxon>
    </lineage>
</organism>
<dbReference type="GO" id="GO:0016020">
    <property type="term" value="C:membrane"/>
    <property type="evidence" value="ECO:0007669"/>
    <property type="project" value="UniProtKB-SubCell"/>
</dbReference>
<reference evidence="7" key="1">
    <citation type="submission" date="2023-03" db="EMBL/GenBank/DDBJ databases">
        <title>Mating type loci evolution in Malassezia.</title>
        <authorList>
            <person name="Coelho M.A."/>
        </authorList>
    </citation>
    <scope>NUCLEOTIDE SEQUENCE</scope>
    <source>
        <strain evidence="7">CBS 7876</strain>
    </source>
</reference>
<dbReference type="InterPro" id="IPR006603">
    <property type="entry name" value="PQ-loop_rpt"/>
</dbReference>
<evidence type="ECO:0000313" key="7">
    <source>
        <dbReference type="EMBL" id="WFD03467.1"/>
    </source>
</evidence>
<feature type="transmembrane region" description="Helical" evidence="6">
    <location>
        <begin position="49"/>
        <end position="70"/>
    </location>
</feature>
<evidence type="ECO:0000313" key="8">
    <source>
        <dbReference type="Proteomes" id="UP001214603"/>
    </source>
</evidence>
<evidence type="ECO:0000256" key="3">
    <source>
        <dbReference type="ARBA" id="ARBA00022989"/>
    </source>
</evidence>
<dbReference type="Proteomes" id="UP001214603">
    <property type="component" value="Chromosome 4"/>
</dbReference>
<dbReference type="PANTHER" id="PTHR16201:SF11">
    <property type="entry name" value="PQ-LOOP REPEAT-CONTAINING PROTEIN"/>
    <property type="match status" value="1"/>
</dbReference>
<evidence type="ECO:0000256" key="2">
    <source>
        <dbReference type="ARBA" id="ARBA00022692"/>
    </source>
</evidence>
<evidence type="ECO:0000256" key="6">
    <source>
        <dbReference type="SAM" id="Phobius"/>
    </source>
</evidence>
<keyword evidence="3 6" id="KW-1133">Transmembrane helix</keyword>
<dbReference type="AlphaFoldDB" id="A0AAF0ISE1"/>
<keyword evidence="2 6" id="KW-0812">Transmembrane</keyword>
<dbReference type="InterPro" id="IPR051415">
    <property type="entry name" value="LAAT-1"/>
</dbReference>
<feature type="region of interest" description="Disordered" evidence="5">
    <location>
        <begin position="124"/>
        <end position="154"/>
    </location>
</feature>